<gene>
    <name evidence="1" type="ORF">HAP48_042110</name>
</gene>
<dbReference type="RefSeq" id="WP_166213706.1">
    <property type="nucleotide sequence ID" value="NZ_CP088285.1"/>
</dbReference>
<organism evidence="1">
    <name type="scientific">Bradyrhizobium septentrionale</name>
    <dbReference type="NCBI Taxonomy" id="1404411"/>
    <lineage>
        <taxon>Bacteria</taxon>
        <taxon>Pseudomonadati</taxon>
        <taxon>Pseudomonadota</taxon>
        <taxon>Alphaproteobacteria</taxon>
        <taxon>Hyphomicrobiales</taxon>
        <taxon>Nitrobacteraceae</taxon>
        <taxon>Bradyrhizobium</taxon>
    </lineage>
</organism>
<sequence length="177" mass="20150">MANEKSLIFANKPELTEQEKLFEDTHKRAMELVRRTEQMMLSVVKTQVIVEGFMIELLEAYGKDPSHFFYTGKKIEELRDRIDPPEVGRPIWELLSLCSHVRNELVHSLQVDKIKEKSQKVREAYLAMTPEGARKEGIKGMNDTELVTDAIRHCGSYIVIATYAKGAADKKAKTTPG</sequence>
<accession>A0A973W833</accession>
<comment type="caution">
    <text evidence="1">The sequence shown here is derived from an EMBL/GenBank/DDBJ whole genome shotgun (WGS) entry which is preliminary data.</text>
</comment>
<reference evidence="1" key="1">
    <citation type="submission" date="2020-06" db="EMBL/GenBank/DDBJ databases">
        <title>Whole Genome Sequence of Bradyrhizobium sp. Strain 1S1.</title>
        <authorList>
            <person name="Bromfield E.S.P."/>
            <person name="Cloutier S."/>
        </authorList>
    </citation>
    <scope>NUCLEOTIDE SEQUENCE [LARGE SCALE GENOMIC DNA]</scope>
    <source>
        <strain evidence="1">1S1</strain>
    </source>
</reference>
<dbReference type="AlphaFoldDB" id="A0A973W833"/>
<name>A0A973W833_9BRAD</name>
<proteinExistence type="predicted"/>
<evidence type="ECO:0000313" key="1">
    <source>
        <dbReference type="EMBL" id="NVI49323.1"/>
    </source>
</evidence>
<protein>
    <submittedName>
        <fullName evidence="1">Uncharacterized protein</fullName>
    </submittedName>
</protein>
<dbReference type="EMBL" id="JAAOLE020000001">
    <property type="protein sequence ID" value="NVI49323.1"/>
    <property type="molecule type" value="Genomic_DNA"/>
</dbReference>